<name>A0A183F1I1_9BILA</name>
<protein>
    <submittedName>
        <fullName evidence="2 5">Uncharacterized protein</fullName>
    </submittedName>
</protein>
<dbReference type="WBParaSite" id="GPUH_0000818701-mRNA-1">
    <property type="protein sequence ID" value="GPUH_0000818701-mRNA-1"/>
    <property type="gene ID" value="GPUH_0000818701"/>
</dbReference>
<reference evidence="2 4" key="2">
    <citation type="submission" date="2018-11" db="EMBL/GenBank/DDBJ databases">
        <authorList>
            <consortium name="Pathogen Informatics"/>
        </authorList>
    </citation>
    <scope>NUCLEOTIDE SEQUENCE [LARGE SCALE GENOMIC DNA]</scope>
</reference>
<sequence>MLGMGNRKVETFSIAMPETLSTSSTPSATEGSGNTLPTYATTMPSTPTATKSSGEETATSNTKYFSWHLRVI</sequence>
<organism evidence="6">
    <name type="scientific">Gongylonema pulchrum</name>
    <dbReference type="NCBI Taxonomy" id="637853"/>
    <lineage>
        <taxon>Eukaryota</taxon>
        <taxon>Metazoa</taxon>
        <taxon>Ecdysozoa</taxon>
        <taxon>Nematoda</taxon>
        <taxon>Chromadorea</taxon>
        <taxon>Rhabditida</taxon>
        <taxon>Spirurina</taxon>
        <taxon>Spiruromorpha</taxon>
        <taxon>Spiruroidea</taxon>
        <taxon>Gongylonematidae</taxon>
        <taxon>Gongylonema</taxon>
    </lineage>
</organism>
<proteinExistence type="predicted"/>
<evidence type="ECO:0000313" key="3">
    <source>
        <dbReference type="EMBL" id="VDN49905.1"/>
    </source>
</evidence>
<feature type="region of interest" description="Disordered" evidence="1">
    <location>
        <begin position="1"/>
        <end position="60"/>
    </location>
</feature>
<feature type="compositionally biased region" description="Polar residues" evidence="1">
    <location>
        <begin position="19"/>
        <end position="60"/>
    </location>
</feature>
<evidence type="ECO:0000313" key="6">
    <source>
        <dbReference type="WBParaSite" id="GPUH_0002710201-mRNA-1"/>
    </source>
</evidence>
<evidence type="ECO:0000256" key="1">
    <source>
        <dbReference type="SAM" id="MobiDB-lite"/>
    </source>
</evidence>
<keyword evidence="4" id="KW-1185">Reference proteome</keyword>
<evidence type="ECO:0000313" key="4">
    <source>
        <dbReference type="Proteomes" id="UP000271098"/>
    </source>
</evidence>
<dbReference type="EMBL" id="UYRT01118280">
    <property type="protein sequence ID" value="VDN49905.1"/>
    <property type="molecule type" value="Genomic_DNA"/>
</dbReference>
<dbReference type="EMBL" id="UYRT01023125">
    <property type="protein sequence ID" value="VDK61091.1"/>
    <property type="molecule type" value="Genomic_DNA"/>
</dbReference>
<gene>
    <name evidence="3" type="ORF">GPUH_LOCUS27072</name>
    <name evidence="2" type="ORF">GPUH_LOCUS8176</name>
</gene>
<accession>A0A183F1I1</accession>
<dbReference type="WBParaSite" id="GPUH_0002710201-mRNA-1">
    <property type="protein sequence ID" value="GPUH_0002710201-mRNA-1"/>
    <property type="gene ID" value="GPUH_0002710201"/>
</dbReference>
<evidence type="ECO:0000313" key="5">
    <source>
        <dbReference type="WBParaSite" id="GPUH_0000818701-mRNA-1"/>
    </source>
</evidence>
<reference evidence="5 6" key="1">
    <citation type="submission" date="2016-06" db="UniProtKB">
        <authorList>
            <consortium name="WormBaseParasite"/>
        </authorList>
    </citation>
    <scope>IDENTIFICATION</scope>
</reference>
<dbReference type="Proteomes" id="UP000271098">
    <property type="component" value="Unassembled WGS sequence"/>
</dbReference>
<dbReference type="AlphaFoldDB" id="A0A183F1I1"/>
<evidence type="ECO:0000313" key="2">
    <source>
        <dbReference type="EMBL" id="VDK61091.1"/>
    </source>
</evidence>